<evidence type="ECO:0000313" key="2">
    <source>
        <dbReference type="EMBL" id="KAL0568962.1"/>
    </source>
</evidence>
<feature type="region of interest" description="Disordered" evidence="1">
    <location>
        <begin position="1"/>
        <end position="48"/>
    </location>
</feature>
<dbReference type="Proteomes" id="UP001465976">
    <property type="component" value="Unassembled WGS sequence"/>
</dbReference>
<reference evidence="2 3" key="1">
    <citation type="submission" date="2024-02" db="EMBL/GenBank/DDBJ databases">
        <title>A draft genome for the cacao thread blight pathogen Marasmius crinis-equi.</title>
        <authorList>
            <person name="Cohen S.P."/>
            <person name="Baruah I.K."/>
            <person name="Amoako-Attah I."/>
            <person name="Bukari Y."/>
            <person name="Meinhardt L.W."/>
            <person name="Bailey B.A."/>
        </authorList>
    </citation>
    <scope>NUCLEOTIDE SEQUENCE [LARGE SCALE GENOMIC DNA]</scope>
    <source>
        <strain evidence="2 3">GH-76</strain>
    </source>
</reference>
<evidence type="ECO:0000256" key="1">
    <source>
        <dbReference type="SAM" id="MobiDB-lite"/>
    </source>
</evidence>
<organism evidence="2 3">
    <name type="scientific">Marasmius crinis-equi</name>
    <dbReference type="NCBI Taxonomy" id="585013"/>
    <lineage>
        <taxon>Eukaryota</taxon>
        <taxon>Fungi</taxon>
        <taxon>Dikarya</taxon>
        <taxon>Basidiomycota</taxon>
        <taxon>Agaricomycotina</taxon>
        <taxon>Agaricomycetes</taxon>
        <taxon>Agaricomycetidae</taxon>
        <taxon>Agaricales</taxon>
        <taxon>Marasmiineae</taxon>
        <taxon>Marasmiaceae</taxon>
        <taxon>Marasmius</taxon>
    </lineage>
</organism>
<keyword evidence="3" id="KW-1185">Reference proteome</keyword>
<proteinExistence type="predicted"/>
<comment type="caution">
    <text evidence="2">The sequence shown here is derived from an EMBL/GenBank/DDBJ whole genome shotgun (WGS) entry which is preliminary data.</text>
</comment>
<feature type="compositionally biased region" description="Polar residues" evidence="1">
    <location>
        <begin position="31"/>
        <end position="48"/>
    </location>
</feature>
<gene>
    <name evidence="2" type="ORF">V5O48_013005</name>
</gene>
<protein>
    <submittedName>
        <fullName evidence="2">Uncharacterized protein</fullName>
    </submittedName>
</protein>
<name>A0ABR3F177_9AGAR</name>
<evidence type="ECO:0000313" key="3">
    <source>
        <dbReference type="Proteomes" id="UP001465976"/>
    </source>
</evidence>
<dbReference type="EMBL" id="JBAHYK010001221">
    <property type="protein sequence ID" value="KAL0568962.1"/>
    <property type="molecule type" value="Genomic_DNA"/>
</dbReference>
<accession>A0ABR3F177</accession>
<sequence>MLKRNGSSLFEPPDKRRKKVNQPLPFVHSVSLPTNPKSGPSATASGPSTFLQSVATSSVTFSWKNIGTGLTWRHGKPEEVDGEDKMSQGAVNEAGNTGKAGVSEAGEGKPATVKEASKKKRSVVSRHPNIEWKTKHRPLFVEELIRSKGRGDARWQTRCSDCKDEVEEATDEKGRCVAFAVSEGIGITHFTLWRNGMMVICSGRGEEDCTGLEEEAEGVLRLRCLSCPYPDINLPTDWKEKARGPEGFLYRLVLCMDANFRLKEQLVSVTARAFFDDLNR</sequence>